<dbReference type="PANTHER" id="PTHR35007:SF1">
    <property type="entry name" value="PILUS ASSEMBLY PROTEIN"/>
    <property type="match status" value="1"/>
</dbReference>
<keyword evidence="1" id="KW-0812">Transmembrane</keyword>
<accession>A0ABW4RT46</accession>
<keyword evidence="1" id="KW-0472">Membrane</keyword>
<dbReference type="PANTHER" id="PTHR35007">
    <property type="entry name" value="INTEGRAL MEMBRANE PROTEIN-RELATED"/>
    <property type="match status" value="1"/>
</dbReference>
<feature type="transmembrane region" description="Helical" evidence="1">
    <location>
        <begin position="6"/>
        <end position="27"/>
    </location>
</feature>
<protein>
    <recommendedName>
        <fullName evidence="4">Type II secretion system protein GspF domain-containing protein</fullName>
    </recommendedName>
</protein>
<evidence type="ECO:0008006" key="4">
    <source>
        <dbReference type="Google" id="ProtNLM"/>
    </source>
</evidence>
<feature type="transmembrane region" description="Helical" evidence="1">
    <location>
        <begin position="274"/>
        <end position="295"/>
    </location>
</feature>
<gene>
    <name evidence="2" type="ORF">ACFSCS_04745</name>
</gene>
<evidence type="ECO:0000313" key="2">
    <source>
        <dbReference type="EMBL" id="MFD1889497.1"/>
    </source>
</evidence>
<keyword evidence="1" id="KW-1133">Transmembrane helix</keyword>
<dbReference type="EMBL" id="JBHUFZ010000011">
    <property type="protein sequence ID" value="MFD1889497.1"/>
    <property type="molecule type" value="Genomic_DNA"/>
</dbReference>
<reference evidence="3" key="1">
    <citation type="journal article" date="2019" name="Int. J. Syst. Evol. Microbiol.">
        <title>The Global Catalogue of Microorganisms (GCM) 10K type strain sequencing project: providing services to taxonomists for standard genome sequencing and annotation.</title>
        <authorList>
            <consortium name="The Broad Institute Genomics Platform"/>
            <consortium name="The Broad Institute Genome Sequencing Center for Infectious Disease"/>
            <person name="Wu L."/>
            <person name="Ma J."/>
        </authorList>
    </citation>
    <scope>NUCLEOTIDE SEQUENCE [LARGE SCALE GENOMIC DNA]</scope>
    <source>
        <strain evidence="3">CAIM 431</strain>
    </source>
</reference>
<keyword evidence="3" id="KW-1185">Reference proteome</keyword>
<comment type="caution">
    <text evidence="2">The sequence shown here is derived from an EMBL/GenBank/DDBJ whole genome shotgun (WGS) entry which is preliminary data.</text>
</comment>
<feature type="transmembrane region" description="Helical" evidence="1">
    <location>
        <begin position="123"/>
        <end position="145"/>
    </location>
</feature>
<dbReference type="Proteomes" id="UP001597326">
    <property type="component" value="Unassembled WGS sequence"/>
</dbReference>
<proteinExistence type="predicted"/>
<organism evidence="2 3">
    <name type="scientific">Luteococcus peritonei</name>
    <dbReference type="NCBI Taxonomy" id="88874"/>
    <lineage>
        <taxon>Bacteria</taxon>
        <taxon>Bacillati</taxon>
        <taxon>Actinomycetota</taxon>
        <taxon>Actinomycetes</taxon>
        <taxon>Propionibacteriales</taxon>
        <taxon>Propionibacteriaceae</taxon>
        <taxon>Luteococcus</taxon>
    </lineage>
</organism>
<sequence>MVDPLVVVVTASGLLLSLGLVLVVAGLRDHPVSLTDALDSLDGAQRAGGPTGREMVDEEDLAGRIGALAFTRLRLPLADEHRRLLALQGRSIGDFFAEKLLLATLGLVAPLLLTAVLQGLGALVAPLPVGLGIALALLGWFWPGLTLHRGRERGRSDAGEALFTFFDLVVLERLANASAAQAMMSAASLSDSPLYVRLRTCLERARLEQRPPWQELNRLSHELDLPQIADMADVMRLDEQGAALAEALRARVRELRDAHLLAEKLEAQKVSERMTVWMVVPSMVFGLVFLTPPVLKLLGVDQ</sequence>
<feature type="transmembrane region" description="Helical" evidence="1">
    <location>
        <begin position="100"/>
        <end position="117"/>
    </location>
</feature>
<evidence type="ECO:0000256" key="1">
    <source>
        <dbReference type="SAM" id="Phobius"/>
    </source>
</evidence>
<dbReference type="RefSeq" id="WP_343872522.1">
    <property type="nucleotide sequence ID" value="NZ_BAAAIX010000009.1"/>
</dbReference>
<name>A0ABW4RT46_9ACTN</name>
<evidence type="ECO:0000313" key="3">
    <source>
        <dbReference type="Proteomes" id="UP001597326"/>
    </source>
</evidence>